<comment type="caution">
    <text evidence="2">The sequence shown here is derived from an EMBL/GenBank/DDBJ whole genome shotgun (WGS) entry which is preliminary data.</text>
</comment>
<dbReference type="GeneID" id="63786176"/>
<dbReference type="AlphaFoldDB" id="A0A1Y2FAQ9"/>
<feature type="region of interest" description="Disordered" evidence="1">
    <location>
        <begin position="239"/>
        <end position="268"/>
    </location>
</feature>
<reference evidence="2 3" key="1">
    <citation type="submission" date="2016-07" db="EMBL/GenBank/DDBJ databases">
        <title>Pervasive Adenine N6-methylation of Active Genes in Fungi.</title>
        <authorList>
            <consortium name="DOE Joint Genome Institute"/>
            <person name="Mondo S.J."/>
            <person name="Dannebaum R.O."/>
            <person name="Kuo R.C."/>
            <person name="Labutti K."/>
            <person name="Haridas S."/>
            <person name="Kuo A."/>
            <person name="Salamov A."/>
            <person name="Ahrendt S.R."/>
            <person name="Lipzen A."/>
            <person name="Sullivan W."/>
            <person name="Andreopoulos W.B."/>
            <person name="Clum A."/>
            <person name="Lindquist E."/>
            <person name="Daum C."/>
            <person name="Ramamoorthy G.K."/>
            <person name="Gryganskyi A."/>
            <person name="Culley D."/>
            <person name="Magnuson J.K."/>
            <person name="James T.Y."/>
            <person name="O'Malley M.A."/>
            <person name="Stajich J.E."/>
            <person name="Spatafora J.W."/>
            <person name="Visel A."/>
            <person name="Grigoriev I.V."/>
        </authorList>
    </citation>
    <scope>NUCLEOTIDE SEQUENCE [LARGE SCALE GENOMIC DNA]</scope>
    <source>
        <strain evidence="2 3">12-1054</strain>
    </source>
</reference>
<dbReference type="RefSeq" id="XP_040724657.1">
    <property type="nucleotide sequence ID" value="XM_040869577.1"/>
</dbReference>
<feature type="compositionally biased region" description="Polar residues" evidence="1">
    <location>
        <begin position="24"/>
        <end position="37"/>
    </location>
</feature>
<feature type="region of interest" description="Disordered" evidence="1">
    <location>
        <begin position="1"/>
        <end position="72"/>
    </location>
</feature>
<organism evidence="2 3">
    <name type="scientific">Protomyces lactucae-debilis</name>
    <dbReference type="NCBI Taxonomy" id="2754530"/>
    <lineage>
        <taxon>Eukaryota</taxon>
        <taxon>Fungi</taxon>
        <taxon>Dikarya</taxon>
        <taxon>Ascomycota</taxon>
        <taxon>Taphrinomycotina</taxon>
        <taxon>Taphrinomycetes</taxon>
        <taxon>Taphrinales</taxon>
        <taxon>Protomycetaceae</taxon>
        <taxon>Protomyces</taxon>
    </lineage>
</organism>
<gene>
    <name evidence="2" type="ORF">BCR37DRAFT_380900</name>
</gene>
<feature type="compositionally biased region" description="Basic and acidic residues" evidence="1">
    <location>
        <begin position="39"/>
        <end position="48"/>
    </location>
</feature>
<keyword evidence="3" id="KW-1185">Reference proteome</keyword>
<evidence type="ECO:0000256" key="1">
    <source>
        <dbReference type="SAM" id="MobiDB-lite"/>
    </source>
</evidence>
<sequence>MGSPMTAFHPPPSPKGPPMAASHPPTSLTQQLRQMQQELEARMERLSSDHPPPSPKGPPMTASHPPTSLTQQLRQMQQELEARMERLRNNNPVFSKPITLLADTKASKDNMLKVDSKLNLQMEDKASKQEVLDMEAKVDEMGKTVITEMQLELHKWAEFTKESHAALCQRLEQLISPSPVKKEAADSTSKDDILESEAKLDPQLEDMASKREVLEVEAKVNELGETLASKVKEEAADSVLQEAHPVGVKKKEEDRSSRTGPFGATDKQAPPSAQVLFIFPKLVSLDQKRPGAITSMVMMNLDNWGHAPTMMAIDASSTLSEANQAIPKPVITANRLPSGNDQGSPWCRFCRTYHWRNGTPCQVEVANVLIAPPDAQSDGEG</sequence>
<dbReference type="EMBL" id="MCFI01000012">
    <property type="protein sequence ID" value="ORY81012.1"/>
    <property type="molecule type" value="Genomic_DNA"/>
</dbReference>
<evidence type="ECO:0000313" key="2">
    <source>
        <dbReference type="EMBL" id="ORY81012.1"/>
    </source>
</evidence>
<protein>
    <submittedName>
        <fullName evidence="2">Uncharacterized protein</fullName>
    </submittedName>
</protein>
<dbReference type="Proteomes" id="UP000193685">
    <property type="component" value="Unassembled WGS sequence"/>
</dbReference>
<accession>A0A1Y2FAQ9</accession>
<proteinExistence type="predicted"/>
<evidence type="ECO:0000313" key="3">
    <source>
        <dbReference type="Proteomes" id="UP000193685"/>
    </source>
</evidence>
<name>A0A1Y2FAQ9_PROLT</name>